<gene>
    <name evidence="1" type="ORF">PVAP13_9KG491826</name>
</gene>
<organism evidence="1 2">
    <name type="scientific">Panicum virgatum</name>
    <name type="common">Blackwell switchgrass</name>
    <dbReference type="NCBI Taxonomy" id="38727"/>
    <lineage>
        <taxon>Eukaryota</taxon>
        <taxon>Viridiplantae</taxon>
        <taxon>Streptophyta</taxon>
        <taxon>Embryophyta</taxon>
        <taxon>Tracheophyta</taxon>
        <taxon>Spermatophyta</taxon>
        <taxon>Magnoliopsida</taxon>
        <taxon>Liliopsida</taxon>
        <taxon>Poales</taxon>
        <taxon>Poaceae</taxon>
        <taxon>PACMAD clade</taxon>
        <taxon>Panicoideae</taxon>
        <taxon>Panicodae</taxon>
        <taxon>Paniceae</taxon>
        <taxon>Panicinae</taxon>
        <taxon>Panicum</taxon>
        <taxon>Panicum sect. Hiantes</taxon>
    </lineage>
</organism>
<comment type="caution">
    <text evidence="1">The sequence shown here is derived from an EMBL/GenBank/DDBJ whole genome shotgun (WGS) entry which is preliminary data.</text>
</comment>
<dbReference type="Proteomes" id="UP000823388">
    <property type="component" value="Chromosome 9K"/>
</dbReference>
<dbReference type="EMBL" id="CM029053">
    <property type="protein sequence ID" value="KAG2552947.1"/>
    <property type="molecule type" value="Genomic_DNA"/>
</dbReference>
<sequence length="99" mass="11384">MLMALFLGKYLLNVLVSDLPGSTASFFFPGQTLLHLQVGMWCFGELWIKLCHTLRTRSSKGWDLDSPFEFFRKKEPRLNRPPCPLLIGVGISVDFSTYW</sequence>
<protein>
    <submittedName>
        <fullName evidence="1">Uncharacterized protein</fullName>
    </submittedName>
</protein>
<accession>A0A8T0NTN4</accession>
<evidence type="ECO:0000313" key="2">
    <source>
        <dbReference type="Proteomes" id="UP000823388"/>
    </source>
</evidence>
<evidence type="ECO:0000313" key="1">
    <source>
        <dbReference type="EMBL" id="KAG2552947.1"/>
    </source>
</evidence>
<keyword evidence="2" id="KW-1185">Reference proteome</keyword>
<name>A0A8T0NTN4_PANVG</name>
<reference evidence="1" key="1">
    <citation type="submission" date="2020-05" db="EMBL/GenBank/DDBJ databases">
        <title>WGS assembly of Panicum virgatum.</title>
        <authorList>
            <person name="Lovell J.T."/>
            <person name="Jenkins J."/>
            <person name="Shu S."/>
            <person name="Juenger T.E."/>
            <person name="Schmutz J."/>
        </authorList>
    </citation>
    <scope>NUCLEOTIDE SEQUENCE</scope>
    <source>
        <strain evidence="1">AP13</strain>
    </source>
</reference>
<proteinExistence type="predicted"/>
<dbReference type="AlphaFoldDB" id="A0A8T0NTN4"/>